<evidence type="ECO:0000256" key="12">
    <source>
        <dbReference type="SAM" id="Phobius"/>
    </source>
</evidence>
<evidence type="ECO:0000256" key="2">
    <source>
        <dbReference type="ARBA" id="ARBA00004448"/>
    </source>
</evidence>
<evidence type="ECO:0000313" key="13">
    <source>
        <dbReference type="EMBL" id="CAF0739756.1"/>
    </source>
</evidence>
<dbReference type="GO" id="GO:0005744">
    <property type="term" value="C:TIM23 mitochondrial import inner membrane translocase complex"/>
    <property type="evidence" value="ECO:0007669"/>
    <property type="project" value="TreeGrafter"/>
</dbReference>
<gene>
    <name evidence="13" type="ORF">OXX778_LOCUS3330</name>
</gene>
<accession>A0A813NS29</accession>
<reference evidence="13" key="1">
    <citation type="submission" date="2021-02" db="EMBL/GenBank/DDBJ databases">
        <authorList>
            <person name="Nowell W R."/>
        </authorList>
    </citation>
    <scope>NUCLEOTIDE SEQUENCE</scope>
    <source>
        <strain evidence="13">Ploen Becks lab</strain>
    </source>
</reference>
<organism evidence="13 14">
    <name type="scientific">Brachionus calyciflorus</name>
    <dbReference type="NCBI Taxonomy" id="104777"/>
    <lineage>
        <taxon>Eukaryota</taxon>
        <taxon>Metazoa</taxon>
        <taxon>Spiralia</taxon>
        <taxon>Gnathifera</taxon>
        <taxon>Rotifera</taxon>
        <taxon>Eurotatoria</taxon>
        <taxon>Monogononta</taxon>
        <taxon>Pseudotrocha</taxon>
        <taxon>Ploima</taxon>
        <taxon>Brachionidae</taxon>
        <taxon>Brachionus</taxon>
    </lineage>
</organism>
<evidence type="ECO:0000256" key="10">
    <source>
        <dbReference type="ARBA" id="ARBA00023128"/>
    </source>
</evidence>
<dbReference type="OrthoDB" id="2261329at2759"/>
<comment type="caution">
    <text evidence="13">The sequence shown here is derived from an EMBL/GenBank/DDBJ whole genome shotgun (WGS) entry which is preliminary data.</text>
</comment>
<keyword evidence="10" id="KW-0496">Mitochondrion</keyword>
<keyword evidence="4" id="KW-0813">Transport</keyword>
<evidence type="ECO:0000256" key="6">
    <source>
        <dbReference type="ARBA" id="ARBA00022792"/>
    </source>
</evidence>
<evidence type="ECO:0000256" key="5">
    <source>
        <dbReference type="ARBA" id="ARBA00022692"/>
    </source>
</evidence>
<dbReference type="GO" id="GO:0030150">
    <property type="term" value="P:protein import into mitochondrial matrix"/>
    <property type="evidence" value="ECO:0007669"/>
    <property type="project" value="TreeGrafter"/>
</dbReference>
<feature type="transmembrane region" description="Helical" evidence="12">
    <location>
        <begin position="110"/>
        <end position="131"/>
    </location>
</feature>
<dbReference type="AlphaFoldDB" id="A0A813NS29"/>
<dbReference type="PANTHER" id="PTHR10485:SF0">
    <property type="entry name" value="AT05822P-RELATED"/>
    <property type="match status" value="1"/>
</dbReference>
<name>A0A813NS29_9BILA</name>
<sequence length="150" mass="15759">MDNREPCPWRIVEDAGAAFAMGTIGGSIFHGIKGVRNAPAGATRRLTGGFTMIRQKATTTGANFAAWGGMFSVCDCTLAYIRQKEDPWNSIASGFITGGLLQIRQGPASMLGAAVVGGIILGMIEGVSLAISRVSGQMVLNEQMSAHQQQ</sequence>
<comment type="function">
    <text evidence="1">Essential component of the TIM23 complex, a complex that mediates the translocation of transit peptide-containing proteins across the mitochondrial inner membrane.</text>
</comment>
<evidence type="ECO:0000256" key="4">
    <source>
        <dbReference type="ARBA" id="ARBA00022448"/>
    </source>
</evidence>
<keyword evidence="14" id="KW-1185">Reference proteome</keyword>
<comment type="subcellular location">
    <subcellularLocation>
        <location evidence="2">Mitochondrion inner membrane</location>
        <topology evidence="2">Multi-pass membrane protein</topology>
    </subcellularLocation>
</comment>
<comment type="similarity">
    <text evidence="3">Belongs to the Tim17/Tim22/Tim23 family.</text>
</comment>
<dbReference type="GO" id="GO:0008320">
    <property type="term" value="F:protein transmembrane transporter activity"/>
    <property type="evidence" value="ECO:0007669"/>
    <property type="project" value="TreeGrafter"/>
</dbReference>
<dbReference type="Pfam" id="PF02466">
    <property type="entry name" value="Tim17"/>
    <property type="match status" value="1"/>
</dbReference>
<keyword evidence="7" id="KW-0653">Protein transport</keyword>
<dbReference type="Proteomes" id="UP000663879">
    <property type="component" value="Unassembled WGS sequence"/>
</dbReference>
<dbReference type="EMBL" id="CAJNOC010000289">
    <property type="protein sequence ID" value="CAF0739756.1"/>
    <property type="molecule type" value="Genomic_DNA"/>
</dbReference>
<keyword evidence="5 12" id="KW-0812">Transmembrane</keyword>
<keyword evidence="9" id="KW-0811">Translocation</keyword>
<evidence type="ECO:0000256" key="7">
    <source>
        <dbReference type="ARBA" id="ARBA00022927"/>
    </source>
</evidence>
<keyword evidence="6" id="KW-0999">Mitochondrion inner membrane</keyword>
<evidence type="ECO:0000256" key="9">
    <source>
        <dbReference type="ARBA" id="ARBA00023010"/>
    </source>
</evidence>
<evidence type="ECO:0000256" key="1">
    <source>
        <dbReference type="ARBA" id="ARBA00002959"/>
    </source>
</evidence>
<dbReference type="PANTHER" id="PTHR10485">
    <property type="entry name" value="MITOCHONDRIAL IMPORT INNER MEMBRANE TRANSLOCASE SUBUNIT TIM-17"/>
    <property type="match status" value="1"/>
</dbReference>
<evidence type="ECO:0000256" key="8">
    <source>
        <dbReference type="ARBA" id="ARBA00022989"/>
    </source>
</evidence>
<evidence type="ECO:0000256" key="11">
    <source>
        <dbReference type="ARBA" id="ARBA00023136"/>
    </source>
</evidence>
<evidence type="ECO:0000313" key="14">
    <source>
        <dbReference type="Proteomes" id="UP000663879"/>
    </source>
</evidence>
<keyword evidence="11 12" id="KW-0472">Membrane</keyword>
<protein>
    <submittedName>
        <fullName evidence="13">Uncharacterized protein</fullName>
    </submittedName>
</protein>
<proteinExistence type="inferred from homology"/>
<evidence type="ECO:0000256" key="3">
    <source>
        <dbReference type="ARBA" id="ARBA00008444"/>
    </source>
</evidence>
<keyword evidence="8 12" id="KW-1133">Transmembrane helix</keyword>